<evidence type="ECO:0000313" key="13">
    <source>
        <dbReference type="Proteomes" id="UP000225706"/>
    </source>
</evidence>
<feature type="compositionally biased region" description="Low complexity" evidence="9">
    <location>
        <begin position="318"/>
        <end position="340"/>
    </location>
</feature>
<accession>A0A2B4R2N4</accession>
<keyword evidence="2 10" id="KW-0812">Transmembrane</keyword>
<evidence type="ECO:0000256" key="3">
    <source>
        <dbReference type="ARBA" id="ARBA00022737"/>
    </source>
</evidence>
<feature type="region of interest" description="Disordered" evidence="9">
    <location>
        <begin position="305"/>
        <end position="340"/>
    </location>
</feature>
<evidence type="ECO:0000256" key="2">
    <source>
        <dbReference type="ARBA" id="ARBA00022692"/>
    </source>
</evidence>
<dbReference type="GO" id="GO:0046330">
    <property type="term" value="P:positive regulation of JNK cascade"/>
    <property type="evidence" value="ECO:0007669"/>
    <property type="project" value="InterPro"/>
</dbReference>
<keyword evidence="4 10" id="KW-1133">Transmembrane helix</keyword>
<feature type="region of interest" description="Disordered" evidence="9">
    <location>
        <begin position="398"/>
        <end position="470"/>
    </location>
</feature>
<dbReference type="AlphaFoldDB" id="A0A2B4R2N4"/>
<dbReference type="GO" id="GO:0016020">
    <property type="term" value="C:membrane"/>
    <property type="evidence" value="ECO:0007669"/>
    <property type="project" value="UniProtKB-SubCell"/>
</dbReference>
<sequence>MSRSVNNERTGGEVEYLEIKQEIRRENLCLLEDLLTQIGRNDLIENLNEFKSKCSFDCNAKSGSMGFQVDDSMEDVPDAAEQTSNGAGNNNDPTSSANSLYKSPNHFLSQILRKAVDEALTSQDSTSVVVMAKHYHVRLLLLSFMILLLRVEVQANSSCQADQIMIKDPITGSIQCQDCLKCPPGEGLSVNCGDVITPSTPVQCKPCVLGETYSASFNTGACEDCANCGVYRETTKACTVTSKARCGRCKPSAYAEGMLGLCRPCSPCCNDGNDIIIPECQVAGVPTGMQCSYLRSDKCSALVTSSTSTTPSTPPPDQSTTPWWPSPSTTSTTETSPSSEPVVILNEDASPNVGLIAGSVVGGLSLVIPILVIAYYKVMRKRWKAFSMRIGVDKVENGAGQAQNREQGNDQEVNRDQTEDRVALPPGDLYQESLLPHPTQEEAGDNSPDKLGVQETKSRPPSCKSSLDSELYGSVKKYTDSSKVQGHSPLSVVSRKTTVTMIEVTDERVTSV</sequence>
<name>A0A2B4R2N4_STYPI</name>
<dbReference type="PROSITE" id="PS00652">
    <property type="entry name" value="TNFR_NGFR_1"/>
    <property type="match status" value="1"/>
</dbReference>
<dbReference type="InterPro" id="IPR047526">
    <property type="entry name" value="TNR19/27/EDAR"/>
</dbReference>
<proteinExistence type="predicted"/>
<keyword evidence="13" id="KW-1185">Reference proteome</keyword>
<feature type="compositionally biased region" description="Polar residues" evidence="9">
    <location>
        <begin position="81"/>
        <end position="99"/>
    </location>
</feature>
<evidence type="ECO:0000256" key="6">
    <source>
        <dbReference type="ARBA" id="ARBA00023157"/>
    </source>
</evidence>
<dbReference type="Gene3D" id="2.10.50.10">
    <property type="entry name" value="Tumor Necrosis Factor Receptor, subunit A, domain 2"/>
    <property type="match status" value="1"/>
</dbReference>
<reference evidence="13" key="1">
    <citation type="journal article" date="2017" name="bioRxiv">
        <title>Comparative analysis of the genomes of Stylophora pistillata and Acropora digitifera provides evidence for extensive differences between species of corals.</title>
        <authorList>
            <person name="Voolstra C.R."/>
            <person name="Li Y."/>
            <person name="Liew Y.J."/>
            <person name="Baumgarten S."/>
            <person name="Zoccola D."/>
            <person name="Flot J.-F."/>
            <person name="Tambutte S."/>
            <person name="Allemand D."/>
            <person name="Aranda M."/>
        </authorList>
    </citation>
    <scope>NUCLEOTIDE SEQUENCE [LARGE SCALE GENOMIC DNA]</scope>
</reference>
<evidence type="ECO:0000313" key="12">
    <source>
        <dbReference type="EMBL" id="PFX12604.1"/>
    </source>
</evidence>
<dbReference type="Proteomes" id="UP000225706">
    <property type="component" value="Unassembled WGS sequence"/>
</dbReference>
<dbReference type="GO" id="GO:0038023">
    <property type="term" value="F:signaling receptor activity"/>
    <property type="evidence" value="ECO:0007669"/>
    <property type="project" value="InterPro"/>
</dbReference>
<dbReference type="GO" id="GO:0043123">
    <property type="term" value="P:positive regulation of canonical NF-kappaB signal transduction"/>
    <property type="evidence" value="ECO:0007669"/>
    <property type="project" value="InterPro"/>
</dbReference>
<keyword evidence="5 10" id="KW-0472">Membrane</keyword>
<evidence type="ECO:0000256" key="5">
    <source>
        <dbReference type="ARBA" id="ARBA00023136"/>
    </source>
</evidence>
<dbReference type="InterPro" id="IPR001875">
    <property type="entry name" value="DED_dom"/>
</dbReference>
<feature type="domain" description="DED" evidence="11">
    <location>
        <begin position="14"/>
        <end position="49"/>
    </location>
</feature>
<feature type="compositionally biased region" description="Basic and acidic residues" evidence="9">
    <location>
        <begin position="412"/>
        <end position="422"/>
    </location>
</feature>
<keyword evidence="3" id="KW-0677">Repeat</keyword>
<protein>
    <recommendedName>
        <fullName evidence="11">DED domain-containing protein</fullName>
    </recommendedName>
</protein>
<evidence type="ECO:0000259" key="11">
    <source>
        <dbReference type="PROSITE" id="PS50168"/>
    </source>
</evidence>
<gene>
    <name evidence="12" type="ORF">AWC38_SpisGene23405</name>
</gene>
<dbReference type="PANTHER" id="PTHR12120:SF10">
    <property type="entry name" value="TNFR-CYS DOMAIN-CONTAINING PROTEIN"/>
    <property type="match status" value="1"/>
</dbReference>
<feature type="region of interest" description="Disordered" evidence="9">
    <location>
        <begin position="76"/>
        <end position="99"/>
    </location>
</feature>
<evidence type="ECO:0000256" key="4">
    <source>
        <dbReference type="ARBA" id="ARBA00022989"/>
    </source>
</evidence>
<evidence type="ECO:0000256" key="7">
    <source>
        <dbReference type="ARBA" id="ARBA00023170"/>
    </source>
</evidence>
<comment type="subcellular location">
    <subcellularLocation>
        <location evidence="1">Membrane</location>
        <topology evidence="1">Single-pass membrane protein</topology>
    </subcellularLocation>
</comment>
<dbReference type="OrthoDB" id="5977644at2759"/>
<evidence type="ECO:0000256" key="9">
    <source>
        <dbReference type="SAM" id="MobiDB-lite"/>
    </source>
</evidence>
<organism evidence="12 13">
    <name type="scientific">Stylophora pistillata</name>
    <name type="common">Smooth cauliflower coral</name>
    <dbReference type="NCBI Taxonomy" id="50429"/>
    <lineage>
        <taxon>Eukaryota</taxon>
        <taxon>Metazoa</taxon>
        <taxon>Cnidaria</taxon>
        <taxon>Anthozoa</taxon>
        <taxon>Hexacorallia</taxon>
        <taxon>Scleractinia</taxon>
        <taxon>Astrocoeniina</taxon>
        <taxon>Pocilloporidae</taxon>
        <taxon>Stylophora</taxon>
    </lineage>
</organism>
<dbReference type="PANTHER" id="PTHR12120">
    <property type="entry name" value="TNFR-CYS DOMAIN-CONTAINING PROTEIN"/>
    <property type="match status" value="1"/>
</dbReference>
<keyword evidence="7" id="KW-0675">Receptor</keyword>
<evidence type="ECO:0000256" key="8">
    <source>
        <dbReference type="ARBA" id="ARBA00023180"/>
    </source>
</evidence>
<dbReference type="Gene3D" id="1.10.533.10">
    <property type="entry name" value="Death Domain, Fas"/>
    <property type="match status" value="1"/>
</dbReference>
<dbReference type="GO" id="GO:0042981">
    <property type="term" value="P:regulation of apoptotic process"/>
    <property type="evidence" value="ECO:0007669"/>
    <property type="project" value="InterPro"/>
</dbReference>
<keyword evidence="8" id="KW-0325">Glycoprotein</keyword>
<evidence type="ECO:0000256" key="10">
    <source>
        <dbReference type="SAM" id="Phobius"/>
    </source>
</evidence>
<comment type="caution">
    <text evidence="12">The sequence shown here is derived from an EMBL/GenBank/DDBJ whole genome shotgun (WGS) entry which is preliminary data.</text>
</comment>
<feature type="transmembrane region" description="Helical" evidence="10">
    <location>
        <begin position="353"/>
        <end position="376"/>
    </location>
</feature>
<dbReference type="PROSITE" id="PS50168">
    <property type="entry name" value="DED"/>
    <property type="match status" value="1"/>
</dbReference>
<evidence type="ECO:0000256" key="1">
    <source>
        <dbReference type="ARBA" id="ARBA00004167"/>
    </source>
</evidence>
<dbReference type="EMBL" id="LSMT01001265">
    <property type="protein sequence ID" value="PFX12604.1"/>
    <property type="molecule type" value="Genomic_DNA"/>
</dbReference>
<dbReference type="InterPro" id="IPR011029">
    <property type="entry name" value="DEATH-like_dom_sf"/>
</dbReference>
<dbReference type="InterPro" id="IPR001368">
    <property type="entry name" value="TNFR/NGFR_Cys_rich_reg"/>
</dbReference>
<keyword evidence="6" id="KW-1015">Disulfide bond</keyword>